<evidence type="ECO:0000313" key="3">
    <source>
        <dbReference type="Proteomes" id="UP000563898"/>
    </source>
</evidence>
<reference evidence="2 3" key="1">
    <citation type="submission" date="2020-04" db="EMBL/GenBank/DDBJ databases">
        <title>MicrobeNet Type strains.</title>
        <authorList>
            <person name="Nicholson A.C."/>
        </authorList>
    </citation>
    <scope>NUCLEOTIDE SEQUENCE [LARGE SCALE GENOMIC DNA]</scope>
    <source>
        <strain evidence="2 3">ATCC BAA-14</strain>
    </source>
</reference>
<dbReference type="EMBL" id="JAAXPC010000033">
    <property type="protein sequence ID" value="NKY05273.1"/>
    <property type="molecule type" value="Genomic_DNA"/>
</dbReference>
<proteinExistence type="predicted"/>
<keyword evidence="1" id="KW-0472">Membrane</keyword>
<organism evidence="2 3">
    <name type="scientific">Gordonia polyisoprenivorans</name>
    <dbReference type="NCBI Taxonomy" id="84595"/>
    <lineage>
        <taxon>Bacteria</taxon>
        <taxon>Bacillati</taxon>
        <taxon>Actinomycetota</taxon>
        <taxon>Actinomycetes</taxon>
        <taxon>Mycobacteriales</taxon>
        <taxon>Gordoniaceae</taxon>
        <taxon>Gordonia</taxon>
    </lineage>
</organism>
<evidence type="ECO:0000256" key="1">
    <source>
        <dbReference type="SAM" id="Phobius"/>
    </source>
</evidence>
<feature type="transmembrane region" description="Helical" evidence="1">
    <location>
        <begin position="73"/>
        <end position="93"/>
    </location>
</feature>
<dbReference type="Proteomes" id="UP000563898">
    <property type="component" value="Unassembled WGS sequence"/>
</dbReference>
<protein>
    <submittedName>
        <fullName evidence="2">Uncharacterized protein</fullName>
    </submittedName>
</protein>
<dbReference type="AlphaFoldDB" id="A0A846WXA5"/>
<comment type="caution">
    <text evidence="2">The sequence shown here is derived from an EMBL/GenBank/DDBJ whole genome shotgun (WGS) entry which is preliminary data.</text>
</comment>
<keyword evidence="1" id="KW-1133">Transmembrane helix</keyword>
<accession>A0A846WXA5</accession>
<name>A0A846WXA5_9ACTN</name>
<evidence type="ECO:0000313" key="2">
    <source>
        <dbReference type="EMBL" id="NKY05273.1"/>
    </source>
</evidence>
<sequence length="217" mass="23643">MTAARKLILRPIRAETRRVAAMTAWVRRARPPGDAFGYHRDLHLILWTAGMLTVVEGALTHLILVLIFGHPPWVWIVLGLHIYGVYLLFGLLAGMMTRPHTVDGPIVHLRNASGTHVSFAVADVDSVVLGERPEFGHSRWRTSDDGRTATIASGPAILRVDLVENAGVILDGSPIPLAPKHIHVSADAPREFAARLTTALSRQPDVGRCGPVPAEHQ</sequence>
<feature type="transmembrane region" description="Helical" evidence="1">
    <location>
        <begin position="44"/>
        <end position="67"/>
    </location>
</feature>
<keyword evidence="1" id="KW-0812">Transmembrane</keyword>
<gene>
    <name evidence="2" type="ORF">HGA05_27330</name>
</gene>